<gene>
    <name evidence="1" type="ORF">TKK_014490</name>
</gene>
<evidence type="ECO:0000313" key="2">
    <source>
        <dbReference type="Proteomes" id="UP001627154"/>
    </source>
</evidence>
<reference evidence="1 2" key="1">
    <citation type="journal article" date="2024" name="bioRxiv">
        <title>A reference genome for Trichogramma kaykai: A tiny desert-dwelling parasitoid wasp with competing sex-ratio distorters.</title>
        <authorList>
            <person name="Culotta J."/>
            <person name="Lindsey A.R."/>
        </authorList>
    </citation>
    <scope>NUCLEOTIDE SEQUENCE [LARGE SCALE GENOMIC DNA]</scope>
    <source>
        <strain evidence="1 2">KSX58</strain>
    </source>
</reference>
<comment type="caution">
    <text evidence="1">The sequence shown here is derived from an EMBL/GenBank/DDBJ whole genome shotgun (WGS) entry which is preliminary data.</text>
</comment>
<name>A0ABD2WCE4_9HYME</name>
<organism evidence="1 2">
    <name type="scientific">Trichogramma kaykai</name>
    <dbReference type="NCBI Taxonomy" id="54128"/>
    <lineage>
        <taxon>Eukaryota</taxon>
        <taxon>Metazoa</taxon>
        <taxon>Ecdysozoa</taxon>
        <taxon>Arthropoda</taxon>
        <taxon>Hexapoda</taxon>
        <taxon>Insecta</taxon>
        <taxon>Pterygota</taxon>
        <taxon>Neoptera</taxon>
        <taxon>Endopterygota</taxon>
        <taxon>Hymenoptera</taxon>
        <taxon>Apocrita</taxon>
        <taxon>Proctotrupomorpha</taxon>
        <taxon>Chalcidoidea</taxon>
        <taxon>Trichogrammatidae</taxon>
        <taxon>Trichogramma</taxon>
    </lineage>
</organism>
<dbReference type="EMBL" id="JBJJXI010000116">
    <property type="protein sequence ID" value="KAL3390772.1"/>
    <property type="molecule type" value="Genomic_DNA"/>
</dbReference>
<accession>A0ABD2WCE4</accession>
<dbReference type="AlphaFoldDB" id="A0ABD2WCE4"/>
<protein>
    <submittedName>
        <fullName evidence="1">Uncharacterized protein</fullName>
    </submittedName>
</protein>
<keyword evidence="2" id="KW-1185">Reference proteome</keyword>
<proteinExistence type="predicted"/>
<evidence type="ECO:0000313" key="1">
    <source>
        <dbReference type="EMBL" id="KAL3390772.1"/>
    </source>
</evidence>
<sequence>MLLAAAPHDPAYRHSCAHIYTPMTLKASFMTERDVNDRLYSTLMTQELIPQQQFANSVKGRQSSREIPKLNSITPACEALPTRSYMYAGTLS</sequence>
<dbReference type="Proteomes" id="UP001627154">
    <property type="component" value="Unassembled WGS sequence"/>
</dbReference>